<evidence type="ECO:0000313" key="3">
    <source>
        <dbReference type="EMBL" id="QKQ44954.1"/>
    </source>
</evidence>
<feature type="domain" description="Transcription regulator PadR N-terminal" evidence="1">
    <location>
        <begin position="14"/>
        <end position="81"/>
    </location>
</feature>
<accession>A0A3R9IF87</accession>
<dbReference type="AlphaFoldDB" id="A0A3R9IF87"/>
<dbReference type="EMBL" id="CP054570">
    <property type="protein sequence ID" value="QKQ44954.1"/>
    <property type="molecule type" value="Genomic_DNA"/>
</dbReference>
<evidence type="ECO:0000313" key="6">
    <source>
        <dbReference type="Proteomes" id="UP000509459"/>
    </source>
</evidence>
<dbReference type="EMBL" id="RJND01000007">
    <property type="protein sequence ID" value="RSI51476.1"/>
    <property type="molecule type" value="Genomic_DNA"/>
</dbReference>
<dbReference type="EMBL" id="JAKUVJ010000011">
    <property type="protein sequence ID" value="MCY7035570.1"/>
    <property type="molecule type" value="Genomic_DNA"/>
</dbReference>
<protein>
    <submittedName>
        <fullName evidence="4">Lineage-specific thermal regulator protein</fullName>
    </submittedName>
    <submittedName>
        <fullName evidence="2">PadR family transcriptional regulator</fullName>
    </submittedName>
</protein>
<dbReference type="Proteomes" id="UP001208557">
    <property type="component" value="Unassembled WGS sequence"/>
</dbReference>
<dbReference type="RefSeq" id="WP_002931639.1">
    <property type="nucleotide sequence ID" value="NZ_CP054570.1"/>
</dbReference>
<reference evidence="2 7" key="3">
    <citation type="journal article" date="2022" name="Med Res Arch">
        <title>Genomic identification of streptococcal strains and relation to clinical characteristics. A substudy to The Partial Oral Treatment of Endocarditis (POET) Trial.</title>
        <authorList>
            <person name="Christensen J."/>
            <person name="Jensen C."/>
            <person name="Dargis R."/>
            <person name="Nielsen X."/>
            <person name="Pries- Heje M."/>
            <person name="Wiingaard C."/>
            <person name="Ihlemann N."/>
            <person name="Gill S."/>
            <person name="Bruun N."/>
            <person name="Elming H."/>
            <person name="Povlsen J."/>
            <person name="Madsen T."/>
            <person name="Jensen K."/>
            <person name="Fuursted K."/>
            <person name="Ostergaard L."/>
            <person name="Christiansen U."/>
            <person name="Rosenvinge F."/>
            <person name="Helweg-Larsen J."/>
            <person name="Fosbol E."/>
            <person name="Kober L."/>
            <person name="Torp-Pedersen C."/>
            <person name="Tonder N."/>
            <person name="Moser C."/>
            <person name="Iversen K."/>
            <person name="Bundgaard H."/>
        </authorList>
    </citation>
    <scope>NUCLEOTIDE SEQUENCE [LARGE SCALE GENOMIC DNA]</scope>
    <source>
        <strain evidence="2 7">A12055600</strain>
    </source>
</reference>
<dbReference type="Pfam" id="PF03551">
    <property type="entry name" value="PadR"/>
    <property type="match status" value="1"/>
</dbReference>
<dbReference type="InterPro" id="IPR052509">
    <property type="entry name" value="Metal_resp_DNA-bind_regulator"/>
</dbReference>
<reference evidence="3 6" key="2">
    <citation type="submission" date="2020-05" db="EMBL/GenBank/DDBJ databases">
        <title>FDA dAtabase for Regulatory Grade micrObial Sequences (FDA-ARGOS): Supporting development and validation of Infectious Disease Dx tests.</title>
        <authorList>
            <person name="Bojja K."/>
            <person name="Kessler A."/>
            <person name="Tallon L."/>
            <person name="Sadzewicz L."/>
            <person name="Zhao X."/>
            <person name="Vavikolanu K."/>
            <person name="Mehta A."/>
            <person name="Aluvathingal J."/>
            <person name="Nadendla S."/>
            <person name="Myers T."/>
            <person name="Yan Y."/>
            <person name="Sichtig H."/>
        </authorList>
    </citation>
    <scope>NUCLEOTIDE SEQUENCE [LARGE SCALE GENOMIC DNA]</scope>
    <source>
        <strain evidence="3 6">FDAARGOS_770</strain>
    </source>
</reference>
<name>A0A3R9IF87_STRSA</name>
<reference evidence="2" key="4">
    <citation type="submission" date="2022-02" db="EMBL/GenBank/DDBJ databases">
        <authorList>
            <person name="Christensen J.J.E."/>
            <person name="Jensen C.S."/>
            <person name="Nielsen X.C."/>
            <person name="Dargis R."/>
        </authorList>
    </citation>
    <scope>NUCLEOTIDE SEQUENCE</scope>
    <source>
        <strain evidence="2">A12055600</strain>
    </source>
</reference>
<dbReference type="InterPro" id="IPR036390">
    <property type="entry name" value="WH_DNA-bd_sf"/>
</dbReference>
<dbReference type="InterPro" id="IPR036388">
    <property type="entry name" value="WH-like_DNA-bd_sf"/>
</dbReference>
<evidence type="ECO:0000313" key="7">
    <source>
        <dbReference type="Proteomes" id="UP001208557"/>
    </source>
</evidence>
<reference evidence="4 5" key="1">
    <citation type="submission" date="2018-11" db="EMBL/GenBank/DDBJ databases">
        <title>Species Designations Belie Phenotypic and Genotypic Heterogeneity in Oral Streptococci.</title>
        <authorList>
            <person name="Velsko I."/>
        </authorList>
    </citation>
    <scope>NUCLEOTIDE SEQUENCE [LARGE SCALE GENOMIC DNA]</scope>
    <source>
        <strain evidence="4 5">BCC37</strain>
    </source>
</reference>
<dbReference type="SUPFAM" id="SSF46785">
    <property type="entry name" value="Winged helix' DNA-binding domain"/>
    <property type="match status" value="1"/>
</dbReference>
<evidence type="ECO:0000313" key="5">
    <source>
        <dbReference type="Proteomes" id="UP000280406"/>
    </source>
</evidence>
<evidence type="ECO:0000259" key="1">
    <source>
        <dbReference type="Pfam" id="PF03551"/>
    </source>
</evidence>
<proteinExistence type="predicted"/>
<evidence type="ECO:0000313" key="4">
    <source>
        <dbReference type="EMBL" id="RSI51476.1"/>
    </source>
</evidence>
<evidence type="ECO:0000313" key="2">
    <source>
        <dbReference type="EMBL" id="MCY7035570.1"/>
    </source>
</evidence>
<dbReference type="Gene3D" id="1.10.10.10">
    <property type="entry name" value="Winged helix-like DNA-binding domain superfamily/Winged helix DNA-binding domain"/>
    <property type="match status" value="1"/>
</dbReference>
<organism evidence="4 5">
    <name type="scientific">Streptococcus sanguinis</name>
    <dbReference type="NCBI Taxonomy" id="1305"/>
    <lineage>
        <taxon>Bacteria</taxon>
        <taxon>Bacillati</taxon>
        <taxon>Bacillota</taxon>
        <taxon>Bacilli</taxon>
        <taxon>Lactobacillales</taxon>
        <taxon>Streptococcaceae</taxon>
        <taxon>Streptococcus</taxon>
    </lineage>
</organism>
<gene>
    <name evidence="4" type="ORF">D8869_10075</name>
    <name evidence="3" type="ORF">FOC72_10575</name>
    <name evidence="2" type="ORF">MK406_10870</name>
</gene>
<dbReference type="Proteomes" id="UP000280406">
    <property type="component" value="Unassembled WGS sequence"/>
</dbReference>
<sequence length="112" mass="12996">MSFPTSSALIEFLILAILEKDDSYGYEISQTIKLIANIKESTLYPILKKLEQNDCLTTYSQEYQGRKRKYYSLTAYGHEQLLTLKEEWQTYTMTISGIIEGSIRHDKNRVSS</sequence>
<dbReference type="Proteomes" id="UP000509459">
    <property type="component" value="Chromosome"/>
</dbReference>
<dbReference type="InterPro" id="IPR005149">
    <property type="entry name" value="Tscrpt_reg_PadR_N"/>
</dbReference>
<dbReference type="PANTHER" id="PTHR33169:SF14">
    <property type="entry name" value="TRANSCRIPTIONAL REGULATOR RV3488"/>
    <property type="match status" value="1"/>
</dbReference>
<dbReference type="PANTHER" id="PTHR33169">
    <property type="entry name" value="PADR-FAMILY TRANSCRIPTIONAL REGULATOR"/>
    <property type="match status" value="1"/>
</dbReference>